<sequence>MDPSYVQAVIAFDTESAPIPTFFVKTTEMAPLSWWKGLQKYNFPEGCGVVHHMQRQFKFGEEPAFLQVGTEVSAKYRGAFCEAKVKKIVRNVKCKVTLKESGVHLVVQDEELKGNVKVMLALSSDFTVWIGYVITDIGHTVEVKDPDTGHYVPCVISKITDQSTYTVVFDDGDESTLRRTQLCLKGEKHFVKSDTLDELPLTHPEHFGTPVMRGSRSIKSKRMMANASSESDSEVDSSDEEMLPTYTRGRSDLRNRIGQVVCVEIEDRKKTLWVPALVVQPSADSTELKTSDHILVKSFKDSKFFAVSRRDVKEFTRQLAMKNEDKTLKSAFEKALQYYDTHNLPQTWDKAHLLGSESEDDESSEEEPCEERDRFVAQLYKFMDDRGTPMNKAPQVANRDLNLYKLFRLVQDMGGCNKVTNQMKWHIVYSKLNLPPSSSACNQLKLAYKKYLHAFEDFDRKLGCTMGTSTRPRARHNSGRSLLSFRERDHESTPKSPRRQKKIEEDENRSVKDISDKSDVDSIKSDQRIKTNIDVVANSSASDSDSSDSRPATRESTRISTRDESTKSKEHTTKATREEVKREENKNLQVESPGVKPQKEEEKDDDDDKSSIAEEKEGRQLKKRGRRKEQEETPKEEQKEERKVKRRVKEDTASEQSESKTNTDEEEEPKEKAEYKGKMDYSIGMKLRIKYGKGKTIKIYEAKIIESKIEGGCQQYKVHYAGWNIRYDEWVRKDRIVAVVDESPSGSKSKLKQRMLGPPGGKPKGPPFSTPKKLPRKPPGASCLGTSKDKEVSNKPQSKPCQVQASVSSTKQPPSGNGSTIQRPTRSTSVESSLASGLPAKRRVRQQSGTADVESSSHVTDSDSNDSEGEMEEEEEEEPEEEAPERMTRSRCEAENKTYQQSEPVAEVKPVQEHVPSPVPEKELATEIKDEPILQTETEEEGPKKNIPVATSAKVTNSKQKDVKQENVAESVVKVDTEPVKEEPKLEKKLDDKIYDFDESSSQDSFKNDLLTRPSVAEAKEINERGHFKWKETAKRTRVSSTESTASSGSVAKMAQTKDRDLPETGKSGKDVSRVCKKTAEVKSEVEKKPAQEKEKKKVAPKTKDNDDKPKPKATPKTDKTRSKRKADTAEVPKLEDVEKKKMRRKKEVKEEEKVEPQNETTVKEAEVKPVSDVIISTKSAEKSEPAQSDQSWSPTYIPAPTLTQTVNIETKSEHDVIDEPAPQLSPIAGVSTMQPAPKEEPSKAEAVSEVQPEALEEPTREAPPTVFENTPPETPEGSPQASEPSLAEVVEVKSEPVCKEEPQLVDEIQDIPQADQMPGGDSPGACNTSTVSNGSGGSSGNAPGSESEDLPSSLKRPKSDDQDDDAEKSSSAKKRLKRPLKSTEKGSKKSRHKVSASDSDESEHSKCLRPSIPSPSSPNRIGQRVSKYNFLDLEECKYLESEDRIKFLMGKIQDIRKLYMQLKSEVACIDRRRKRQRRKLHDAAAAAAAAAAVAAVVSRGEAEML</sequence>
<evidence type="ECO:0000256" key="7">
    <source>
        <dbReference type="ARBA" id="ARBA00023163"/>
    </source>
</evidence>
<dbReference type="PANTHER" id="PTHR13964:SF27">
    <property type="entry name" value="HAT-TRICK, ISOFORM D"/>
    <property type="match status" value="1"/>
</dbReference>
<evidence type="ECO:0000256" key="9">
    <source>
        <dbReference type="SAM" id="MobiDB-lite"/>
    </source>
</evidence>
<dbReference type="InterPro" id="IPR025995">
    <property type="entry name" value="Tudor-knot"/>
</dbReference>
<keyword evidence="1" id="KW-1017">Isopeptide bond</keyword>
<dbReference type="PANTHER" id="PTHR13964">
    <property type="entry name" value="RBP-RELATED"/>
    <property type="match status" value="1"/>
</dbReference>
<evidence type="ECO:0000256" key="4">
    <source>
        <dbReference type="ARBA" id="ARBA00022853"/>
    </source>
</evidence>
<proteinExistence type="predicted"/>
<keyword evidence="6" id="KW-0238">DNA-binding</keyword>
<feature type="region of interest" description="Disordered" evidence="9">
    <location>
        <begin position="465"/>
        <end position="677"/>
    </location>
</feature>
<evidence type="ECO:0000259" key="10">
    <source>
        <dbReference type="PROSITE" id="PS51011"/>
    </source>
</evidence>
<dbReference type="SMART" id="SM00298">
    <property type="entry name" value="CHROMO"/>
    <property type="match status" value="1"/>
</dbReference>
<dbReference type="SUPFAM" id="SSF46774">
    <property type="entry name" value="ARID-like"/>
    <property type="match status" value="1"/>
</dbReference>
<feature type="compositionally biased region" description="Basic and acidic residues" evidence="9">
    <location>
        <begin position="1018"/>
        <end position="1035"/>
    </location>
</feature>
<dbReference type="Gene3D" id="1.10.150.60">
    <property type="entry name" value="ARID DNA-binding domain"/>
    <property type="match status" value="1"/>
</dbReference>
<feature type="compositionally biased region" description="Basic and acidic residues" evidence="9">
    <location>
        <begin position="502"/>
        <end position="531"/>
    </location>
</feature>
<keyword evidence="2" id="KW-0597">Phosphoprotein</keyword>
<dbReference type="SUPFAM" id="SSF63748">
    <property type="entry name" value="Tudor/PWWP/MBT"/>
    <property type="match status" value="1"/>
</dbReference>
<evidence type="ECO:0000256" key="6">
    <source>
        <dbReference type="ARBA" id="ARBA00023125"/>
    </source>
</evidence>
<dbReference type="GO" id="GO:0006357">
    <property type="term" value="P:regulation of transcription by RNA polymerase II"/>
    <property type="evidence" value="ECO:0007669"/>
    <property type="project" value="TreeGrafter"/>
</dbReference>
<keyword evidence="12" id="KW-1185">Reference proteome</keyword>
<dbReference type="Pfam" id="PF01388">
    <property type="entry name" value="ARID"/>
    <property type="match status" value="1"/>
</dbReference>
<protein>
    <recommendedName>
        <fullName evidence="10">ARID domain-containing protein</fullName>
    </recommendedName>
</protein>
<feature type="compositionally biased region" description="Polar residues" evidence="9">
    <location>
        <begin position="794"/>
        <end position="835"/>
    </location>
</feature>
<evidence type="ECO:0000256" key="3">
    <source>
        <dbReference type="ARBA" id="ARBA00022843"/>
    </source>
</evidence>
<dbReference type="GO" id="GO:0005634">
    <property type="term" value="C:nucleus"/>
    <property type="evidence" value="ECO:0007669"/>
    <property type="project" value="TreeGrafter"/>
</dbReference>
<feature type="compositionally biased region" description="Basic and acidic residues" evidence="9">
    <location>
        <begin position="920"/>
        <end position="932"/>
    </location>
</feature>
<feature type="compositionally biased region" description="Basic and acidic residues" evidence="9">
    <location>
        <begin position="1056"/>
        <end position="1140"/>
    </location>
</feature>
<dbReference type="Gene3D" id="2.30.30.140">
    <property type="match status" value="3"/>
</dbReference>
<dbReference type="SMART" id="SM00333">
    <property type="entry name" value="TUDOR"/>
    <property type="match status" value="1"/>
</dbReference>
<feature type="compositionally biased region" description="Basic and acidic residues" evidence="9">
    <location>
        <begin position="547"/>
        <end position="586"/>
    </location>
</feature>
<evidence type="ECO:0000256" key="1">
    <source>
        <dbReference type="ARBA" id="ARBA00022499"/>
    </source>
</evidence>
<evidence type="ECO:0000313" key="12">
    <source>
        <dbReference type="Proteomes" id="UP001208570"/>
    </source>
</evidence>
<feature type="compositionally biased region" description="Basic and acidic residues" evidence="9">
    <location>
        <begin position="884"/>
        <end position="896"/>
    </location>
</feature>
<dbReference type="InterPro" id="IPR000953">
    <property type="entry name" value="Chromo/chromo_shadow_dom"/>
</dbReference>
<feature type="compositionally biased region" description="Basic and acidic residues" evidence="9">
    <location>
        <begin position="1291"/>
        <end position="1303"/>
    </location>
</feature>
<accession>A0AAD9IVB4</accession>
<keyword evidence="8" id="KW-0539">Nucleus</keyword>
<feature type="domain" description="ARID" evidence="10">
    <location>
        <begin position="369"/>
        <end position="460"/>
    </location>
</feature>
<dbReference type="Pfam" id="PF11717">
    <property type="entry name" value="Tudor-knot"/>
    <property type="match status" value="1"/>
</dbReference>
<evidence type="ECO:0000256" key="5">
    <source>
        <dbReference type="ARBA" id="ARBA00023015"/>
    </source>
</evidence>
<dbReference type="Proteomes" id="UP001208570">
    <property type="component" value="Unassembled WGS sequence"/>
</dbReference>
<feature type="compositionally biased region" description="Acidic residues" evidence="9">
    <location>
        <begin position="863"/>
        <end position="883"/>
    </location>
</feature>
<dbReference type="SMART" id="SM01014">
    <property type="entry name" value="ARID"/>
    <property type="match status" value="1"/>
</dbReference>
<keyword evidence="3" id="KW-0832">Ubl conjugation</keyword>
<feature type="compositionally biased region" description="Polar residues" evidence="9">
    <location>
        <begin position="1186"/>
        <end position="1195"/>
    </location>
</feature>
<reference evidence="11" key="1">
    <citation type="journal article" date="2023" name="Mol. Biol. Evol.">
        <title>Third-Generation Sequencing Reveals the Adaptive Role of the Epigenome in Three Deep-Sea Polychaetes.</title>
        <authorList>
            <person name="Perez M."/>
            <person name="Aroh O."/>
            <person name="Sun Y."/>
            <person name="Lan Y."/>
            <person name="Juniper S.K."/>
            <person name="Young C.R."/>
            <person name="Angers B."/>
            <person name="Qian P.Y."/>
        </authorList>
    </citation>
    <scope>NUCLEOTIDE SEQUENCE</scope>
    <source>
        <strain evidence="11">P08H-3</strain>
    </source>
</reference>
<dbReference type="InterPro" id="IPR001606">
    <property type="entry name" value="ARID_dom"/>
</dbReference>
<dbReference type="GO" id="GO:0006325">
    <property type="term" value="P:chromatin organization"/>
    <property type="evidence" value="ECO:0007669"/>
    <property type="project" value="UniProtKB-KW"/>
</dbReference>
<dbReference type="GO" id="GO:0000976">
    <property type="term" value="F:transcription cis-regulatory region binding"/>
    <property type="evidence" value="ECO:0007669"/>
    <property type="project" value="TreeGrafter"/>
</dbReference>
<feature type="region of interest" description="Disordered" evidence="9">
    <location>
        <begin position="742"/>
        <end position="1201"/>
    </location>
</feature>
<dbReference type="Pfam" id="PF08169">
    <property type="entry name" value="RBB1NT"/>
    <property type="match status" value="1"/>
</dbReference>
<dbReference type="InterPro" id="IPR012603">
    <property type="entry name" value="ARID4A/B_PWWP"/>
</dbReference>
<feature type="compositionally biased region" description="Basic residues" evidence="9">
    <location>
        <begin position="1372"/>
        <end position="1381"/>
    </location>
</feature>
<dbReference type="InterPro" id="IPR051232">
    <property type="entry name" value="ARID/SWI1_ChromRemod"/>
</dbReference>
<feature type="compositionally biased region" description="Low complexity" evidence="9">
    <location>
        <begin position="1039"/>
        <end position="1052"/>
    </location>
</feature>
<feature type="compositionally biased region" description="Basic and acidic residues" evidence="9">
    <location>
        <begin position="1148"/>
        <end position="1170"/>
    </location>
</feature>
<dbReference type="InterPro" id="IPR002999">
    <property type="entry name" value="Tudor"/>
</dbReference>
<dbReference type="SUPFAM" id="SSF54160">
    <property type="entry name" value="Chromo domain-like"/>
    <property type="match status" value="1"/>
</dbReference>
<feature type="compositionally biased region" description="Basic and acidic residues" evidence="9">
    <location>
        <begin position="609"/>
        <end position="620"/>
    </location>
</feature>
<evidence type="ECO:0000313" key="11">
    <source>
        <dbReference type="EMBL" id="KAK2141364.1"/>
    </source>
</evidence>
<dbReference type="InterPro" id="IPR036431">
    <property type="entry name" value="ARID_dom_sf"/>
</dbReference>
<dbReference type="InterPro" id="IPR016197">
    <property type="entry name" value="Chromo-like_dom_sf"/>
</dbReference>
<dbReference type="EMBL" id="JAODUP010001113">
    <property type="protein sequence ID" value="KAK2141364.1"/>
    <property type="molecule type" value="Genomic_DNA"/>
</dbReference>
<feature type="compositionally biased region" description="Pro residues" evidence="9">
    <location>
        <begin position="760"/>
        <end position="769"/>
    </location>
</feature>
<keyword evidence="4" id="KW-0156">Chromatin regulator</keyword>
<name>A0AAD9IVB4_9ANNE</name>
<feature type="compositionally biased region" description="Basic and acidic residues" evidence="9">
    <location>
        <begin position="628"/>
        <end position="677"/>
    </location>
</feature>
<evidence type="ECO:0000256" key="8">
    <source>
        <dbReference type="ARBA" id="ARBA00023242"/>
    </source>
</evidence>
<keyword evidence="7" id="KW-0804">Transcription</keyword>
<feature type="compositionally biased region" description="Polar residues" evidence="9">
    <location>
        <begin position="846"/>
        <end position="859"/>
    </location>
</feature>
<keyword evidence="5" id="KW-0805">Transcription regulation</keyword>
<dbReference type="CDD" id="cd20389">
    <property type="entry name" value="Tudor_ARID4_rpt1"/>
    <property type="match status" value="1"/>
</dbReference>
<comment type="caution">
    <text evidence="11">The sequence shown here is derived from an EMBL/GenBank/DDBJ whole genome shotgun (WGS) entry which is preliminary data.</text>
</comment>
<organism evidence="11 12">
    <name type="scientific">Paralvinella palmiformis</name>
    <dbReference type="NCBI Taxonomy" id="53620"/>
    <lineage>
        <taxon>Eukaryota</taxon>
        <taxon>Metazoa</taxon>
        <taxon>Spiralia</taxon>
        <taxon>Lophotrochozoa</taxon>
        <taxon>Annelida</taxon>
        <taxon>Polychaeta</taxon>
        <taxon>Sedentaria</taxon>
        <taxon>Canalipalpata</taxon>
        <taxon>Terebellida</taxon>
        <taxon>Terebelliformia</taxon>
        <taxon>Alvinellidae</taxon>
        <taxon>Paralvinella</taxon>
    </lineage>
</organism>
<feature type="region of interest" description="Disordered" evidence="9">
    <location>
        <begin position="1213"/>
        <end position="1423"/>
    </location>
</feature>
<dbReference type="SMART" id="SM00501">
    <property type="entry name" value="BRIGHT"/>
    <property type="match status" value="1"/>
</dbReference>
<dbReference type="CDD" id="cd20390">
    <property type="entry name" value="Tudor_ARID4_rpt2"/>
    <property type="match status" value="1"/>
</dbReference>
<gene>
    <name evidence="11" type="ORF">LSH36_1111g01011</name>
</gene>
<dbReference type="PROSITE" id="PS51011">
    <property type="entry name" value="ARID"/>
    <property type="match status" value="1"/>
</dbReference>
<evidence type="ECO:0000256" key="2">
    <source>
        <dbReference type="ARBA" id="ARBA00022553"/>
    </source>
</evidence>
<feature type="compositionally biased region" description="Basic and acidic residues" evidence="9">
    <location>
        <begin position="959"/>
        <end position="996"/>
    </location>
</feature>